<evidence type="ECO:0000259" key="4">
    <source>
        <dbReference type="PROSITE" id="PS50158"/>
    </source>
</evidence>
<evidence type="ECO:0000313" key="5">
    <source>
        <dbReference type="EMBL" id="MBW0490171.1"/>
    </source>
</evidence>
<keyword evidence="6" id="KW-1185">Reference proteome</keyword>
<name>A0A9Q3CRW3_9BASI</name>
<dbReference type="OrthoDB" id="2507554at2759"/>
<dbReference type="GO" id="GO:0003676">
    <property type="term" value="F:nucleic acid binding"/>
    <property type="evidence" value="ECO:0007669"/>
    <property type="project" value="InterPro"/>
</dbReference>
<evidence type="ECO:0000256" key="1">
    <source>
        <dbReference type="ARBA" id="ARBA00022664"/>
    </source>
</evidence>
<dbReference type="InterPro" id="IPR001878">
    <property type="entry name" value="Znf_CCHC"/>
</dbReference>
<feature type="domain" description="CCHC-type" evidence="4">
    <location>
        <begin position="120"/>
        <end position="135"/>
    </location>
</feature>
<dbReference type="PROSITE" id="PS50158">
    <property type="entry name" value="ZF_CCHC"/>
    <property type="match status" value="1"/>
</dbReference>
<keyword evidence="2" id="KW-0479">Metal-binding</keyword>
<dbReference type="GO" id="GO:0006397">
    <property type="term" value="P:mRNA processing"/>
    <property type="evidence" value="ECO:0007669"/>
    <property type="project" value="UniProtKB-KW"/>
</dbReference>
<dbReference type="Gene3D" id="4.10.60.10">
    <property type="entry name" value="Zinc finger, CCHC-type"/>
    <property type="match status" value="1"/>
</dbReference>
<reference evidence="5" key="1">
    <citation type="submission" date="2021-03" db="EMBL/GenBank/DDBJ databases">
        <title>Draft genome sequence of rust myrtle Austropuccinia psidii MF-1, a brazilian biotype.</title>
        <authorList>
            <person name="Quecine M.C."/>
            <person name="Pachon D.M.R."/>
            <person name="Bonatelli M.L."/>
            <person name="Correr F.H."/>
            <person name="Franceschini L.M."/>
            <person name="Leite T.F."/>
            <person name="Margarido G.R.A."/>
            <person name="Almeida C.A."/>
            <person name="Ferrarezi J.A."/>
            <person name="Labate C.A."/>
        </authorList>
    </citation>
    <scope>NUCLEOTIDE SEQUENCE</scope>
    <source>
        <strain evidence="5">MF-1</strain>
    </source>
</reference>
<gene>
    <name evidence="5" type="ORF">O181_029886</name>
</gene>
<proteinExistence type="predicted"/>
<dbReference type="InterPro" id="IPR036875">
    <property type="entry name" value="Znf_CCHC_sf"/>
</dbReference>
<evidence type="ECO:0000256" key="3">
    <source>
        <dbReference type="SAM" id="MobiDB-lite"/>
    </source>
</evidence>
<evidence type="ECO:0000313" key="6">
    <source>
        <dbReference type="Proteomes" id="UP000765509"/>
    </source>
</evidence>
<dbReference type="AlphaFoldDB" id="A0A9Q3CRW3"/>
<dbReference type="SUPFAM" id="SSF57756">
    <property type="entry name" value="Retrovirus zinc finger-like domains"/>
    <property type="match status" value="1"/>
</dbReference>
<accession>A0A9Q3CRW3</accession>
<keyword evidence="1" id="KW-0507">mRNA processing</keyword>
<comment type="caution">
    <text evidence="5">The sequence shown here is derived from an EMBL/GenBank/DDBJ whole genome shotgun (WGS) entry which is preliminary data.</text>
</comment>
<dbReference type="EMBL" id="AVOT02010444">
    <property type="protein sequence ID" value="MBW0490171.1"/>
    <property type="molecule type" value="Genomic_DNA"/>
</dbReference>
<keyword evidence="2" id="KW-0862">Zinc</keyword>
<organism evidence="5 6">
    <name type="scientific">Austropuccinia psidii MF-1</name>
    <dbReference type="NCBI Taxonomy" id="1389203"/>
    <lineage>
        <taxon>Eukaryota</taxon>
        <taxon>Fungi</taxon>
        <taxon>Dikarya</taxon>
        <taxon>Basidiomycota</taxon>
        <taxon>Pucciniomycotina</taxon>
        <taxon>Pucciniomycetes</taxon>
        <taxon>Pucciniales</taxon>
        <taxon>Sphaerophragmiaceae</taxon>
        <taxon>Austropuccinia</taxon>
    </lineage>
</organism>
<keyword evidence="2" id="KW-0863">Zinc-finger</keyword>
<sequence>MAIFFHYYNKHYFDQIANTVNARISIAPSIEDQGRDILEIAHRLRTREQPHSSISIMDMNTRGCFSTPPQFPQQQANSQHSFRKSVFVPPAGDGKFKWYLHPSTCSEAWVRQWLSPEHPCVHCWEWGHWAQDCPRKREGKPEAEDPRIKQPDFRLRKL</sequence>
<feature type="region of interest" description="Disordered" evidence="3">
    <location>
        <begin position="135"/>
        <end position="158"/>
    </location>
</feature>
<protein>
    <recommendedName>
        <fullName evidence="4">CCHC-type domain-containing protein</fullName>
    </recommendedName>
</protein>
<dbReference type="Proteomes" id="UP000765509">
    <property type="component" value="Unassembled WGS sequence"/>
</dbReference>
<evidence type="ECO:0000256" key="2">
    <source>
        <dbReference type="PROSITE-ProRule" id="PRU00047"/>
    </source>
</evidence>
<dbReference type="GO" id="GO:0008270">
    <property type="term" value="F:zinc ion binding"/>
    <property type="evidence" value="ECO:0007669"/>
    <property type="project" value="UniProtKB-KW"/>
</dbReference>